<keyword evidence="3" id="KW-0812">Transmembrane</keyword>
<dbReference type="InterPro" id="IPR001441">
    <property type="entry name" value="UPP_synth-like"/>
</dbReference>
<evidence type="ECO:0000256" key="1">
    <source>
        <dbReference type="ARBA" id="ARBA00005432"/>
    </source>
</evidence>
<sequence length="385" mass="42541">MSSATLVLGHPYASPYHNGSAVDVAVIVDAFSRLGGHSITAVLAVFVIVIPLYLAANEAFAIRRGERPGSFILATMRDVCGVVPLAPPPRQAPGPNEADDDDAALERHRNRWRLGAARRAATTSPSASPELPPGHHGVRHLAVIMDGNRRYGKERLGSGLRGHEAGGNTLRAFIGWCADRDIDMLTVYAFSTENWKRPALEVSVLMGLFRRFFEKIRREAREEGIRIRFLVSDPAPLPPDVLALMRAVELETQGYNRLVVNVCVSYGSRMAVTNAAKRLHQSGVEPSDDTIRRELARSLCDERPAPLSLSDCEVRMESGRVLDLAADPDALLRSSKEQRLSNFQMLELSYAELFFVDELWPQVSEATVDSMLDTFAHGRSRRFGK</sequence>
<dbReference type="GO" id="GO:0005783">
    <property type="term" value="C:endoplasmic reticulum"/>
    <property type="evidence" value="ECO:0007669"/>
    <property type="project" value="TreeGrafter"/>
</dbReference>
<dbReference type="SUPFAM" id="SSF64005">
    <property type="entry name" value="Undecaprenyl diphosphate synthase"/>
    <property type="match status" value="1"/>
</dbReference>
<dbReference type="EMBL" id="HBGF01035414">
    <property type="protein sequence ID" value="CAD9133451.1"/>
    <property type="molecule type" value="Transcribed_RNA"/>
</dbReference>
<dbReference type="PANTHER" id="PTHR10291">
    <property type="entry name" value="DEHYDRODOLICHYL DIPHOSPHATE SYNTHASE FAMILY MEMBER"/>
    <property type="match status" value="1"/>
</dbReference>
<dbReference type="GO" id="GO:0045547">
    <property type="term" value="F:ditrans,polycis-polyprenyl diphosphate synthase [(2E,6E)-farnesyl diphosphate specific] activity"/>
    <property type="evidence" value="ECO:0007669"/>
    <property type="project" value="TreeGrafter"/>
</dbReference>
<dbReference type="InterPro" id="IPR036424">
    <property type="entry name" value="UPP_synth-like_sf"/>
</dbReference>
<dbReference type="Gene3D" id="3.40.1180.10">
    <property type="entry name" value="Decaprenyl diphosphate synthase-like"/>
    <property type="match status" value="1"/>
</dbReference>
<gene>
    <name evidence="5" type="ORF">NDES1114_LOCUS23767</name>
</gene>
<organism evidence="5">
    <name type="scientific">Neobodo designis</name>
    <name type="common">Flagellated protozoan</name>
    <name type="synonym">Bodo designis</name>
    <dbReference type="NCBI Taxonomy" id="312471"/>
    <lineage>
        <taxon>Eukaryota</taxon>
        <taxon>Discoba</taxon>
        <taxon>Euglenozoa</taxon>
        <taxon>Kinetoplastea</taxon>
        <taxon>Metakinetoplastina</taxon>
        <taxon>Neobodonida</taxon>
        <taxon>Neobodo</taxon>
    </lineage>
</organism>
<dbReference type="CDD" id="cd00475">
    <property type="entry name" value="Cis_IPPS"/>
    <property type="match status" value="1"/>
</dbReference>
<dbReference type="AlphaFoldDB" id="A0A7S1MK25"/>
<evidence type="ECO:0000256" key="3">
    <source>
        <dbReference type="RuleBase" id="RU363018"/>
    </source>
</evidence>
<keyword evidence="3" id="KW-1133">Transmembrane helix</keyword>
<accession>A0A7S1MK25</accession>
<comment type="similarity">
    <text evidence="1 3">Belongs to the UPP synthase family.</text>
</comment>
<dbReference type="HAMAP" id="MF_01139">
    <property type="entry name" value="ISPT"/>
    <property type="match status" value="1"/>
</dbReference>
<keyword evidence="3" id="KW-0472">Membrane</keyword>
<dbReference type="PANTHER" id="PTHR10291:SF43">
    <property type="entry name" value="DEHYDRODOLICHYL DIPHOSPHATE SYNTHASE COMPLEX SUBUNIT DHDDS"/>
    <property type="match status" value="1"/>
</dbReference>
<dbReference type="GO" id="GO:0016094">
    <property type="term" value="P:polyprenol biosynthetic process"/>
    <property type="evidence" value="ECO:0007669"/>
    <property type="project" value="TreeGrafter"/>
</dbReference>
<name>A0A7S1MK25_NEODS</name>
<evidence type="ECO:0000256" key="4">
    <source>
        <dbReference type="SAM" id="MobiDB-lite"/>
    </source>
</evidence>
<feature type="transmembrane region" description="Helical" evidence="3">
    <location>
        <begin position="38"/>
        <end position="56"/>
    </location>
</feature>
<feature type="region of interest" description="Disordered" evidence="4">
    <location>
        <begin position="116"/>
        <end position="136"/>
    </location>
</feature>
<dbReference type="EC" id="2.5.1.-" evidence="3"/>
<protein>
    <recommendedName>
        <fullName evidence="3">Alkyl transferase</fullName>
        <ecNumber evidence="3">2.5.1.-</ecNumber>
    </recommendedName>
</protein>
<feature type="compositionally biased region" description="Low complexity" evidence="4">
    <location>
        <begin position="117"/>
        <end position="129"/>
    </location>
</feature>
<evidence type="ECO:0000313" key="5">
    <source>
        <dbReference type="EMBL" id="CAD9133451.1"/>
    </source>
</evidence>
<evidence type="ECO:0000256" key="2">
    <source>
        <dbReference type="ARBA" id="ARBA00022679"/>
    </source>
</evidence>
<reference evidence="5" key="1">
    <citation type="submission" date="2021-01" db="EMBL/GenBank/DDBJ databases">
        <authorList>
            <person name="Corre E."/>
            <person name="Pelletier E."/>
            <person name="Niang G."/>
            <person name="Scheremetjew M."/>
            <person name="Finn R."/>
            <person name="Kale V."/>
            <person name="Holt S."/>
            <person name="Cochrane G."/>
            <person name="Meng A."/>
            <person name="Brown T."/>
            <person name="Cohen L."/>
        </authorList>
    </citation>
    <scope>NUCLEOTIDE SEQUENCE</scope>
    <source>
        <strain evidence="5">CCAP 1951/1</strain>
    </source>
</reference>
<dbReference type="NCBIfam" id="TIGR00055">
    <property type="entry name" value="uppS"/>
    <property type="match status" value="1"/>
</dbReference>
<proteinExistence type="inferred from homology"/>
<keyword evidence="2 3" id="KW-0808">Transferase</keyword>
<dbReference type="Pfam" id="PF01255">
    <property type="entry name" value="Prenyltransf"/>
    <property type="match status" value="1"/>
</dbReference>